<name>A0AAW2H5E5_9HYME</name>
<reference evidence="1 2" key="1">
    <citation type="submission" date="2023-03" db="EMBL/GenBank/DDBJ databases">
        <title>High recombination rates correlate with genetic variation in Cardiocondyla obscurior ants.</title>
        <authorList>
            <person name="Errbii M."/>
        </authorList>
    </citation>
    <scope>NUCLEOTIDE SEQUENCE [LARGE SCALE GENOMIC DNA]</scope>
    <source>
        <strain evidence="1">Alpha-2009</strain>
        <tissue evidence="1">Whole body</tissue>
    </source>
</reference>
<evidence type="ECO:0000313" key="2">
    <source>
        <dbReference type="Proteomes" id="UP001430953"/>
    </source>
</evidence>
<evidence type="ECO:0000313" key="1">
    <source>
        <dbReference type="EMBL" id="KAL0134774.1"/>
    </source>
</evidence>
<accession>A0AAW2H5E5</accession>
<organism evidence="1 2">
    <name type="scientific">Cardiocondyla obscurior</name>
    <dbReference type="NCBI Taxonomy" id="286306"/>
    <lineage>
        <taxon>Eukaryota</taxon>
        <taxon>Metazoa</taxon>
        <taxon>Ecdysozoa</taxon>
        <taxon>Arthropoda</taxon>
        <taxon>Hexapoda</taxon>
        <taxon>Insecta</taxon>
        <taxon>Pterygota</taxon>
        <taxon>Neoptera</taxon>
        <taxon>Endopterygota</taxon>
        <taxon>Hymenoptera</taxon>
        <taxon>Apocrita</taxon>
        <taxon>Aculeata</taxon>
        <taxon>Formicoidea</taxon>
        <taxon>Formicidae</taxon>
        <taxon>Myrmicinae</taxon>
        <taxon>Cardiocondyla</taxon>
    </lineage>
</organism>
<protein>
    <submittedName>
        <fullName evidence="1">Uncharacterized protein</fullName>
    </submittedName>
</protein>
<proteinExistence type="predicted"/>
<gene>
    <name evidence="1" type="ORF">PUN28_001506</name>
</gene>
<keyword evidence="2" id="KW-1185">Reference proteome</keyword>
<dbReference type="AlphaFoldDB" id="A0AAW2H5E5"/>
<dbReference type="EMBL" id="JADYXP020000001">
    <property type="protein sequence ID" value="KAL0134774.1"/>
    <property type="molecule type" value="Genomic_DNA"/>
</dbReference>
<sequence>MVTQDTNLVRDLITASFLPPVSSFSKLLAGSTLSRELRQPEVRESRILRACEPRVKPINPAIKSQAPASPSRAPVYEGTEGLKILRRPNFVTSRKNHCVNVDPTKN</sequence>
<dbReference type="Proteomes" id="UP001430953">
    <property type="component" value="Unassembled WGS sequence"/>
</dbReference>
<comment type="caution">
    <text evidence="1">The sequence shown here is derived from an EMBL/GenBank/DDBJ whole genome shotgun (WGS) entry which is preliminary data.</text>
</comment>